<evidence type="ECO:0000313" key="2">
    <source>
        <dbReference type="EMBL" id="PTL40120.1"/>
    </source>
</evidence>
<evidence type="ECO:0000313" key="3">
    <source>
        <dbReference type="Proteomes" id="UP000240509"/>
    </source>
</evidence>
<dbReference type="PROSITE" id="PS51186">
    <property type="entry name" value="GNAT"/>
    <property type="match status" value="1"/>
</dbReference>
<dbReference type="SUPFAM" id="SSF55729">
    <property type="entry name" value="Acyl-CoA N-acyltransferases (Nat)"/>
    <property type="match status" value="1"/>
</dbReference>
<dbReference type="InterPro" id="IPR051908">
    <property type="entry name" value="Ribosomal_N-acetyltransferase"/>
</dbReference>
<dbReference type="Pfam" id="PF13302">
    <property type="entry name" value="Acetyltransf_3"/>
    <property type="match status" value="1"/>
</dbReference>
<dbReference type="GO" id="GO:0008999">
    <property type="term" value="F:protein-N-terminal-alanine acetyltransferase activity"/>
    <property type="evidence" value="ECO:0007669"/>
    <property type="project" value="TreeGrafter"/>
</dbReference>
<gene>
    <name evidence="2" type="ORF">C6Y45_01700</name>
</gene>
<keyword evidence="2" id="KW-0808">Transferase</keyword>
<reference evidence="2 3" key="1">
    <citation type="submission" date="2018-03" db="EMBL/GenBank/DDBJ databases">
        <title>Alkalicoccus saliphilus sp. nov., isolated from a mineral pool.</title>
        <authorList>
            <person name="Zhao B."/>
        </authorList>
    </citation>
    <scope>NUCLEOTIDE SEQUENCE [LARGE SCALE GENOMIC DNA]</scope>
    <source>
        <strain evidence="2 3">6AG</strain>
    </source>
</reference>
<dbReference type="InterPro" id="IPR000182">
    <property type="entry name" value="GNAT_dom"/>
</dbReference>
<name>A0A2T4U9R0_9BACI</name>
<dbReference type="Gene3D" id="3.40.630.30">
    <property type="match status" value="1"/>
</dbReference>
<dbReference type="Proteomes" id="UP000240509">
    <property type="component" value="Unassembled WGS sequence"/>
</dbReference>
<organism evidence="2 3">
    <name type="scientific">Alkalicoccus saliphilus</name>
    <dbReference type="NCBI Taxonomy" id="200989"/>
    <lineage>
        <taxon>Bacteria</taxon>
        <taxon>Bacillati</taxon>
        <taxon>Bacillota</taxon>
        <taxon>Bacilli</taxon>
        <taxon>Bacillales</taxon>
        <taxon>Bacillaceae</taxon>
        <taxon>Alkalicoccus</taxon>
    </lineage>
</organism>
<dbReference type="OrthoDB" id="9784707at2"/>
<sequence>MFTKQIDENTYLKLLEPHHARQLFAVTDSSRKSLRTWLPWVDFIETPGQSEEFIHGAMKQYGENNGFQAGIWFKEDLAGVIGLHKIDWPNRSTSVGYWLGEAFTGRGLMTKACREVVDHCFIELELQRVEIRAASENRKSSAVPKRLGFEYEGCLRGSEKLYDNYVDHYVYGMLRPEWVNKG</sequence>
<dbReference type="AlphaFoldDB" id="A0A2T4U9R0"/>
<dbReference type="PANTHER" id="PTHR43441:SF12">
    <property type="entry name" value="RIBOSOMAL N-ACETYLTRANSFERASE YDAF-RELATED"/>
    <property type="match status" value="1"/>
</dbReference>
<comment type="caution">
    <text evidence="2">The sequence shown here is derived from an EMBL/GenBank/DDBJ whole genome shotgun (WGS) entry which is preliminary data.</text>
</comment>
<dbReference type="PANTHER" id="PTHR43441">
    <property type="entry name" value="RIBOSOMAL-PROTEIN-SERINE ACETYLTRANSFERASE"/>
    <property type="match status" value="1"/>
</dbReference>
<keyword evidence="3" id="KW-1185">Reference proteome</keyword>
<dbReference type="GO" id="GO:1990189">
    <property type="term" value="F:protein N-terminal-serine acetyltransferase activity"/>
    <property type="evidence" value="ECO:0007669"/>
    <property type="project" value="TreeGrafter"/>
</dbReference>
<dbReference type="GO" id="GO:0005737">
    <property type="term" value="C:cytoplasm"/>
    <property type="evidence" value="ECO:0007669"/>
    <property type="project" value="TreeGrafter"/>
</dbReference>
<feature type="domain" description="N-acetyltransferase" evidence="1">
    <location>
        <begin position="24"/>
        <end position="176"/>
    </location>
</feature>
<proteinExistence type="predicted"/>
<dbReference type="InterPro" id="IPR016181">
    <property type="entry name" value="Acyl_CoA_acyltransferase"/>
</dbReference>
<dbReference type="RefSeq" id="WP_107583297.1">
    <property type="nucleotide sequence ID" value="NZ_PZJJ01000002.1"/>
</dbReference>
<evidence type="ECO:0000259" key="1">
    <source>
        <dbReference type="PROSITE" id="PS51186"/>
    </source>
</evidence>
<protein>
    <submittedName>
        <fullName evidence="2">RimJ/RimL family protein N-acetyltransferase</fullName>
    </submittedName>
</protein>
<accession>A0A2T4U9R0</accession>
<dbReference type="EMBL" id="PZJJ01000002">
    <property type="protein sequence ID" value="PTL40120.1"/>
    <property type="molecule type" value="Genomic_DNA"/>
</dbReference>